<accession>A0A0P1F8Z3</accession>
<evidence type="ECO:0000256" key="3">
    <source>
        <dbReference type="ARBA" id="ARBA00022448"/>
    </source>
</evidence>
<evidence type="ECO:0000256" key="11">
    <source>
        <dbReference type="ARBA" id="ARBA00023136"/>
    </source>
</evidence>
<evidence type="ECO:0000313" key="14">
    <source>
        <dbReference type="Proteomes" id="UP000051587"/>
    </source>
</evidence>
<comment type="subcellular location">
    <subcellularLocation>
        <location evidence="1">Cell membrane</location>
        <topology evidence="1">Multi-pass membrane protein</topology>
    </subcellularLocation>
</comment>
<feature type="transmembrane region" description="Helical" evidence="12">
    <location>
        <begin position="300"/>
        <end position="323"/>
    </location>
</feature>
<dbReference type="Pfam" id="PF02322">
    <property type="entry name" value="Cyt_bd_oxida_II"/>
    <property type="match status" value="1"/>
</dbReference>
<keyword evidence="14" id="KW-1185">Reference proteome</keyword>
<keyword evidence="11 12" id="KW-0472">Membrane</keyword>
<evidence type="ECO:0000256" key="1">
    <source>
        <dbReference type="ARBA" id="ARBA00004651"/>
    </source>
</evidence>
<evidence type="ECO:0000256" key="12">
    <source>
        <dbReference type="SAM" id="Phobius"/>
    </source>
</evidence>
<dbReference type="EMBL" id="CYSA01000015">
    <property type="protein sequence ID" value="CUH64489.1"/>
    <property type="molecule type" value="Genomic_DNA"/>
</dbReference>
<dbReference type="RefSeq" id="WP_058262061.1">
    <property type="nucleotide sequence ID" value="NZ_CP051181.1"/>
</dbReference>
<dbReference type="InterPro" id="IPR003317">
    <property type="entry name" value="Cyt-d_oxidase_su2"/>
</dbReference>
<dbReference type="PIRSF" id="PIRSF000267">
    <property type="entry name" value="Cyt_oxidse_sub2"/>
    <property type="match status" value="1"/>
</dbReference>
<evidence type="ECO:0000256" key="9">
    <source>
        <dbReference type="ARBA" id="ARBA00022989"/>
    </source>
</evidence>
<feature type="transmembrane region" description="Helical" evidence="12">
    <location>
        <begin position="271"/>
        <end position="288"/>
    </location>
</feature>
<keyword evidence="3" id="KW-0813">Transport</keyword>
<dbReference type="Proteomes" id="UP000051587">
    <property type="component" value="Unassembled WGS sequence"/>
</dbReference>
<dbReference type="STRING" id="53501.SAMN04488043_102363"/>
<feature type="transmembrane region" description="Helical" evidence="12">
    <location>
        <begin position="66"/>
        <end position="85"/>
    </location>
</feature>
<comment type="similarity">
    <text evidence="2">Belongs to the cytochrome ubiquinol oxidase subunit 2 family.</text>
</comment>
<dbReference type="PANTHER" id="PTHR43141">
    <property type="entry name" value="CYTOCHROME BD2 SUBUNIT II"/>
    <property type="match status" value="1"/>
</dbReference>
<gene>
    <name evidence="13" type="primary">cydB</name>
    <name evidence="13" type="ORF">TG4357_01314</name>
</gene>
<feature type="transmembrane region" description="Helical" evidence="12">
    <location>
        <begin position="123"/>
        <end position="150"/>
    </location>
</feature>
<name>A0A0P1F8Z3_THAGE</name>
<feature type="transmembrane region" description="Helical" evidence="12">
    <location>
        <begin position="343"/>
        <end position="363"/>
    </location>
</feature>
<feature type="transmembrane region" description="Helical" evidence="12">
    <location>
        <begin position="170"/>
        <end position="191"/>
    </location>
</feature>
<evidence type="ECO:0000256" key="7">
    <source>
        <dbReference type="ARBA" id="ARBA00022723"/>
    </source>
</evidence>
<sequence length="387" mass="41840">MILYELIDFDILRVIWWGLLGVLLIGFALTDGFDMGVGALLPFVGRTDVERRVVLNTIGPVWEGNQVWFILGGGAIFAAWPPLYAVSFSGFYLAMFVILAALIVRPVAFTYRSKRDGAGWRTAWDWALFTSGAVPALLFGVAVGNVLLGVPFHLTEDLMPMYDGNFASKFFGLLHPFALLAGLVSLSMLLMHGAAWLNLKTEGPVVARARSIGIKAGLVAMAGYALAGVWLALGIDGFAIVSEVAVNGPSNPLYSEVSRGGSWLSSYADRPWITIAPVMGFVGTAMAVRGLQAGREVSTLLWSKLGITGIIASVGLTMFPFILPSTVDPNSSLTVWDASSSHQTLFIMLVVTLIFMPLILAYTSWVYKVLWGKVTEADVTENNDTVY</sequence>
<evidence type="ECO:0000256" key="4">
    <source>
        <dbReference type="ARBA" id="ARBA00022475"/>
    </source>
</evidence>
<dbReference type="GO" id="GO:0009055">
    <property type="term" value="F:electron transfer activity"/>
    <property type="evidence" value="ECO:0007669"/>
    <property type="project" value="TreeGrafter"/>
</dbReference>
<dbReference type="GO" id="GO:0046872">
    <property type="term" value="F:metal ion binding"/>
    <property type="evidence" value="ECO:0007669"/>
    <property type="project" value="UniProtKB-KW"/>
</dbReference>
<evidence type="ECO:0000256" key="2">
    <source>
        <dbReference type="ARBA" id="ARBA00007543"/>
    </source>
</evidence>
<dbReference type="NCBIfam" id="TIGR00203">
    <property type="entry name" value="cydB"/>
    <property type="match status" value="1"/>
</dbReference>
<dbReference type="GO" id="GO:0005886">
    <property type="term" value="C:plasma membrane"/>
    <property type="evidence" value="ECO:0007669"/>
    <property type="project" value="UniProtKB-SubCell"/>
</dbReference>
<keyword evidence="10" id="KW-0408">Iron</keyword>
<dbReference type="OrthoDB" id="9776710at2"/>
<keyword evidence="13" id="KW-0560">Oxidoreductase</keyword>
<dbReference type="GO" id="GO:0019646">
    <property type="term" value="P:aerobic electron transport chain"/>
    <property type="evidence" value="ECO:0007669"/>
    <property type="project" value="TreeGrafter"/>
</dbReference>
<proteinExistence type="inferred from homology"/>
<keyword evidence="6 12" id="KW-0812">Transmembrane</keyword>
<dbReference type="GO" id="GO:0070069">
    <property type="term" value="C:cytochrome complex"/>
    <property type="evidence" value="ECO:0007669"/>
    <property type="project" value="TreeGrafter"/>
</dbReference>
<keyword evidence="9 12" id="KW-1133">Transmembrane helix</keyword>
<evidence type="ECO:0000256" key="5">
    <source>
        <dbReference type="ARBA" id="ARBA00022617"/>
    </source>
</evidence>
<dbReference type="PANTHER" id="PTHR43141:SF5">
    <property type="entry name" value="CYTOCHROME BD-I UBIQUINOL OXIDASE SUBUNIT 2"/>
    <property type="match status" value="1"/>
</dbReference>
<dbReference type="EC" id="1.10.3.-" evidence="13"/>
<reference evidence="13 14" key="1">
    <citation type="submission" date="2015-09" db="EMBL/GenBank/DDBJ databases">
        <authorList>
            <consortium name="Swine Surveillance"/>
        </authorList>
    </citation>
    <scope>NUCLEOTIDE SEQUENCE [LARGE SCALE GENOMIC DNA]</scope>
    <source>
        <strain evidence="13 14">CECT 4357</strain>
    </source>
</reference>
<keyword evidence="7" id="KW-0479">Metal-binding</keyword>
<protein>
    <submittedName>
        <fullName evidence="13">Cytochrome d ubiquinol oxidase subunit 2</fullName>
        <ecNumber evidence="13">1.10.3.-</ecNumber>
    </submittedName>
</protein>
<feature type="transmembrane region" description="Helical" evidence="12">
    <location>
        <begin position="15"/>
        <end position="45"/>
    </location>
</feature>
<dbReference type="AlphaFoldDB" id="A0A0P1F8Z3"/>
<keyword evidence="8" id="KW-0249">Electron transport</keyword>
<keyword evidence="5" id="KW-0349">Heme</keyword>
<evidence type="ECO:0000256" key="8">
    <source>
        <dbReference type="ARBA" id="ARBA00022982"/>
    </source>
</evidence>
<organism evidence="13 14">
    <name type="scientific">Thalassovita gelatinovora</name>
    <name type="common">Thalassobius gelatinovorus</name>
    <dbReference type="NCBI Taxonomy" id="53501"/>
    <lineage>
        <taxon>Bacteria</taxon>
        <taxon>Pseudomonadati</taxon>
        <taxon>Pseudomonadota</taxon>
        <taxon>Alphaproteobacteria</taxon>
        <taxon>Rhodobacterales</taxon>
        <taxon>Roseobacteraceae</taxon>
        <taxon>Thalassovita</taxon>
    </lineage>
</organism>
<evidence type="ECO:0000313" key="13">
    <source>
        <dbReference type="EMBL" id="CUH64489.1"/>
    </source>
</evidence>
<evidence type="ECO:0000256" key="10">
    <source>
        <dbReference type="ARBA" id="ARBA00023004"/>
    </source>
</evidence>
<feature type="transmembrane region" description="Helical" evidence="12">
    <location>
        <begin position="91"/>
        <end position="111"/>
    </location>
</feature>
<feature type="transmembrane region" description="Helical" evidence="12">
    <location>
        <begin position="212"/>
        <end position="233"/>
    </location>
</feature>
<dbReference type="GO" id="GO:0016682">
    <property type="term" value="F:oxidoreductase activity, acting on diphenols and related substances as donors, oxygen as acceptor"/>
    <property type="evidence" value="ECO:0007669"/>
    <property type="project" value="TreeGrafter"/>
</dbReference>
<keyword evidence="4" id="KW-1003">Cell membrane</keyword>
<evidence type="ECO:0000256" key="6">
    <source>
        <dbReference type="ARBA" id="ARBA00022692"/>
    </source>
</evidence>